<dbReference type="CDD" id="cd02042">
    <property type="entry name" value="ParAB_family"/>
    <property type="match status" value="1"/>
</dbReference>
<reference evidence="3" key="2">
    <citation type="submission" date="2018-05" db="EMBL/GenBank/DDBJ databases">
        <authorList>
            <person name="Lanie J.A."/>
            <person name="Ng W.-L."/>
            <person name="Kazmierczak K.M."/>
            <person name="Andrzejewski T.M."/>
            <person name="Davidsen T.M."/>
            <person name="Wayne K.J."/>
            <person name="Tettelin H."/>
            <person name="Glass J.I."/>
            <person name="Rusch D."/>
            <person name="Podicherti R."/>
            <person name="Tsui H.-C.T."/>
            <person name="Winkler M.E."/>
        </authorList>
    </citation>
    <scope>NUCLEOTIDE SEQUENCE</scope>
    <source>
        <strain evidence="3">ZC4RG45</strain>
    </source>
</reference>
<dbReference type="EMBL" id="QGUI02000051">
    <property type="protein sequence ID" value="MFO7191811.1"/>
    <property type="molecule type" value="Genomic_DNA"/>
</dbReference>
<dbReference type="InterPro" id="IPR050678">
    <property type="entry name" value="DNA_Partitioning_ATPase"/>
</dbReference>
<feature type="domain" description="AAA" evidence="1">
    <location>
        <begin position="1"/>
        <end position="179"/>
    </location>
</feature>
<reference evidence="2" key="1">
    <citation type="submission" date="2018-05" db="EMBL/GenBank/DDBJ databases">
        <authorList>
            <person name="Moura L."/>
            <person name="Setubal J.C."/>
        </authorList>
    </citation>
    <scope>NUCLEOTIDE SEQUENCE</scope>
    <source>
        <strain evidence="2">ZC4RG45</strain>
    </source>
</reference>
<accession>A0A2W4LU57</accession>
<dbReference type="Proteomes" id="UP000249324">
    <property type="component" value="Unassembled WGS sequence"/>
</dbReference>
<evidence type="ECO:0000313" key="3">
    <source>
        <dbReference type="EMBL" id="PZM99206.1"/>
    </source>
</evidence>
<dbReference type="STRING" id="1111738.GCA_000427905_02012"/>
<reference evidence="2 4" key="3">
    <citation type="journal article" date="2021" name="BMC Genomics">
        <title>Genome-resolved metagenome and metatranscriptome analyses of thermophilic composting reveal key bacterial players and their metabolic interactions.</title>
        <authorList>
            <person name="Braga L.P.P."/>
            <person name="Pereira R.V."/>
            <person name="Martins L.F."/>
            <person name="Moura L.M.S."/>
            <person name="Sanchez F.B."/>
            <person name="Patane J.S.L."/>
            <person name="da Silva A.M."/>
            <person name="Setubal J.C."/>
        </authorList>
    </citation>
    <scope>NUCLEOTIDE SEQUENCE [LARGE SCALE GENOMIC DNA]</scope>
    <source>
        <strain evidence="2">ZC4RG45</strain>
    </source>
</reference>
<dbReference type="SUPFAM" id="SSF52540">
    <property type="entry name" value="P-loop containing nucleoside triphosphate hydrolases"/>
    <property type="match status" value="1"/>
</dbReference>
<dbReference type="AlphaFoldDB" id="A0A2W4LU57"/>
<protein>
    <submittedName>
        <fullName evidence="3">ParA family protein</fullName>
    </submittedName>
</protein>
<dbReference type="PANTHER" id="PTHR13696:SF99">
    <property type="entry name" value="COBYRINIC ACID AC-DIAMIDE SYNTHASE"/>
    <property type="match status" value="1"/>
</dbReference>
<name>A0A2W4LU57_9PSEU</name>
<evidence type="ECO:0000313" key="4">
    <source>
        <dbReference type="Proteomes" id="UP000249324"/>
    </source>
</evidence>
<dbReference type="Pfam" id="PF13614">
    <property type="entry name" value="AAA_31"/>
    <property type="match status" value="1"/>
</dbReference>
<dbReference type="PANTHER" id="PTHR13696">
    <property type="entry name" value="P-LOOP CONTAINING NUCLEOSIDE TRIPHOSPHATE HYDROLASE"/>
    <property type="match status" value="1"/>
</dbReference>
<comment type="caution">
    <text evidence="3">The sequence shown here is derived from an EMBL/GenBank/DDBJ whole genome shotgun (WGS) entry which is preliminary data.</text>
</comment>
<evidence type="ECO:0000259" key="1">
    <source>
        <dbReference type="Pfam" id="PF13614"/>
    </source>
</evidence>
<organism evidence="3">
    <name type="scientific">Thermocrispum agreste</name>
    <dbReference type="NCBI Taxonomy" id="37925"/>
    <lineage>
        <taxon>Bacteria</taxon>
        <taxon>Bacillati</taxon>
        <taxon>Actinomycetota</taxon>
        <taxon>Actinomycetes</taxon>
        <taxon>Pseudonocardiales</taxon>
        <taxon>Pseudonocardiaceae</taxon>
        <taxon>Thermocrispum</taxon>
    </lineage>
</organism>
<evidence type="ECO:0000313" key="2">
    <source>
        <dbReference type="EMBL" id="MFO7191811.1"/>
    </source>
</evidence>
<gene>
    <name evidence="2" type="ORF">DIU77_006165</name>
    <name evidence="3" type="ORF">DIU77_06285</name>
</gene>
<dbReference type="InterPro" id="IPR027417">
    <property type="entry name" value="P-loop_NTPase"/>
</dbReference>
<proteinExistence type="predicted"/>
<sequence>MQVTSVVNQKGGVGKTALSVGVAAALAEQGRRVLLIDLDPQGHATTEFLGLPEVPPGRPCLPMALTKMWKGPISELAVPHQRSNIGPGGCFHVVPTARAMFDLIRRQHRLRVAPWELARVLQFADYQHVIIDCPPALDLLTNNALAATDGVLVPVQPDRTSIRAVRLLTEQVRHLEQRIDRPPIEYFGLVPGLYRRPLSAYSEAVLRAFQGVGMPILAHVPMGVVVNEAAERGMPVTTYAPQSPQAVAMRQIARVVDSHLARRVHRRQVPSREFDFEDFITEVAGQRRRQDAEQRNNLYDMMPKRTRR</sequence>
<reference evidence="2" key="4">
    <citation type="submission" date="2023-08" db="EMBL/GenBank/DDBJ databases">
        <authorList>
            <person name="Guima S.E.S."/>
            <person name="Martins L.F."/>
            <person name="Silva A.M."/>
            <person name="Setubal J.C."/>
        </authorList>
    </citation>
    <scope>NUCLEOTIDE SEQUENCE</scope>
    <source>
        <strain evidence="2">ZC4RG45</strain>
    </source>
</reference>
<dbReference type="EMBL" id="QGUI01000181">
    <property type="protein sequence ID" value="PZM99206.1"/>
    <property type="molecule type" value="Genomic_DNA"/>
</dbReference>
<dbReference type="Gene3D" id="3.40.50.300">
    <property type="entry name" value="P-loop containing nucleotide triphosphate hydrolases"/>
    <property type="match status" value="1"/>
</dbReference>
<dbReference type="InterPro" id="IPR025669">
    <property type="entry name" value="AAA_dom"/>
</dbReference>